<proteinExistence type="predicted"/>
<evidence type="ECO:0000313" key="2">
    <source>
        <dbReference type="Proteomes" id="UP001234787"/>
    </source>
</evidence>
<dbReference type="AlphaFoldDB" id="A0AAD3RQ52"/>
<sequence length="930" mass="101398">MLVLDWLERSDAKILHQDLSIVMDTASLLIAMQELIVNLYAALVWTRPAEWFGNGSRSNTSLQWPQSRDRVPAMNVLDSSWAFWDGSRKFGLLSDLMTILRMCLLNAMRALSENLYPASTQTSLAEWFGTGSRSNTSLLWPPRRFDSSPRLAFGLLGGFCPIRNIGRFRGACEIPECYARALTEMSIGFAFGSLDVIPHSSPFGHCLSRIPGGSLPNNLPRNPIAMRRPKRVRCLDHSEAALKPLPSSRWVLLAASLASHPDCYAVRLLGRLGTICVSDASRDKGLSLPLGPSRRIPRLAPRLLCGEAPRPPRNYLWVVTGSRPKRVRCLDHSEADPKPLPSSRWVLLAASFASHPDCYAVRLLGRLGTICVSDASRDKGLSLVVAPSASDAWTIPRRTRSLFRLAVGSFSPHPSPRTPIAMRRPKRVRCLDHSEADPKPLPSSRWVLLAASLASHPDCYAVRLLGRLGTICVSDASRDKGLSLVVAPSASDAWTIPRRTRSLFRLAVGSFSPHPSPRTPIAMRRPKRVRCLDHSEAAPKPLPCSRWVLLAASLASHPDCYAVRLLGRLGTICVSDASRDKGLSLVVAPSASDAWTIPRRPRSLFRVAVGSFSPHPSPRTPIAMRRPKRVRCLDHSEADLKPLPSSRWGFLAASLASHPDCYAVRLLGRLGTICVSDASRDKGLAVVVAPSASDAWTIPRRPCSLFRLAVGAISPHPPPRTTIAMRGSRPKRVRCLDYSEAALQPLPSSLWGHLAASLASHPDCYAVRLLGRLGTIFVSDASRDKGLSLVVAPSASDAWTIPRRPCGLFRLAVGAISPHPPPRTPIAMRGPKRVRCLDYSEAALQPLPSSRWGHLAASPTSHPDCYAVRLLGRLGTIFVSDASRDKGLSLVVAPSASDAWTIPTRPCGLFRLAVGAISPHPPPRTPIAMR</sequence>
<dbReference type="EMBL" id="BSEH01000052">
    <property type="protein sequence ID" value="GLJ56888.1"/>
    <property type="molecule type" value="Genomic_DNA"/>
</dbReference>
<evidence type="ECO:0000313" key="1">
    <source>
        <dbReference type="EMBL" id="GLJ56888.1"/>
    </source>
</evidence>
<gene>
    <name evidence="1" type="ORF">SUGI_1266740</name>
</gene>
<comment type="caution">
    <text evidence="1">The sequence shown here is derived from an EMBL/GenBank/DDBJ whole genome shotgun (WGS) entry which is preliminary data.</text>
</comment>
<organism evidence="1 2">
    <name type="scientific">Cryptomeria japonica</name>
    <name type="common">Japanese cedar</name>
    <name type="synonym">Cupressus japonica</name>
    <dbReference type="NCBI Taxonomy" id="3369"/>
    <lineage>
        <taxon>Eukaryota</taxon>
        <taxon>Viridiplantae</taxon>
        <taxon>Streptophyta</taxon>
        <taxon>Embryophyta</taxon>
        <taxon>Tracheophyta</taxon>
        <taxon>Spermatophyta</taxon>
        <taxon>Pinopsida</taxon>
        <taxon>Pinidae</taxon>
        <taxon>Conifers II</taxon>
        <taxon>Cupressales</taxon>
        <taxon>Cupressaceae</taxon>
        <taxon>Cryptomeria</taxon>
    </lineage>
</organism>
<accession>A0AAD3RQ52</accession>
<name>A0AAD3RQ52_CRYJA</name>
<reference evidence="1" key="1">
    <citation type="submission" date="2022-12" db="EMBL/GenBank/DDBJ databases">
        <title>Chromosome-Level Genome Assembly of Japanese Cedar (Cryptomeriajaponica D. Don).</title>
        <authorList>
            <person name="Fujino T."/>
            <person name="Yamaguchi K."/>
            <person name="Yokoyama T."/>
            <person name="Hamanaka T."/>
            <person name="Harazono Y."/>
            <person name="Kamada H."/>
            <person name="Kobayashi W."/>
            <person name="Ujino-Ihara T."/>
            <person name="Uchiyama K."/>
            <person name="Matsumoto A."/>
            <person name="Izuno A."/>
            <person name="Tsumura Y."/>
            <person name="Toyoda A."/>
            <person name="Shigenobu S."/>
            <person name="Moriguchi Y."/>
            <person name="Ueno S."/>
            <person name="Kasahara M."/>
        </authorList>
    </citation>
    <scope>NUCLEOTIDE SEQUENCE</scope>
</reference>
<protein>
    <submittedName>
        <fullName evidence="1">Uncharacterized protein</fullName>
    </submittedName>
</protein>
<dbReference type="Proteomes" id="UP001234787">
    <property type="component" value="Unassembled WGS sequence"/>
</dbReference>
<keyword evidence="2" id="KW-1185">Reference proteome</keyword>